<evidence type="ECO:0000256" key="5">
    <source>
        <dbReference type="ARBA" id="ARBA00023065"/>
    </source>
</evidence>
<comment type="subcellular location">
    <subcellularLocation>
        <location evidence="1">Membrane</location>
        <topology evidence="1">Multi-pass membrane protein</topology>
    </subcellularLocation>
</comment>
<evidence type="ECO:0000256" key="3">
    <source>
        <dbReference type="ARBA" id="ARBA00022692"/>
    </source>
</evidence>
<evidence type="ECO:0000256" key="2">
    <source>
        <dbReference type="ARBA" id="ARBA00022448"/>
    </source>
</evidence>
<feature type="non-terminal residue" evidence="12">
    <location>
        <position position="1"/>
    </location>
</feature>
<keyword evidence="8" id="KW-0868">Chloride</keyword>
<keyword evidence="5" id="KW-0406">Ion transport</keyword>
<comment type="caution">
    <text evidence="12">The sequence shown here is derived from an EMBL/GenBank/DDBJ whole genome shotgun (WGS) entry which is preliminary data.</text>
</comment>
<gene>
    <name evidence="12" type="ORF">GHK86_10180</name>
</gene>
<accession>A0ABW9QUR2</accession>
<feature type="transmembrane region" description="Helical" evidence="11">
    <location>
        <begin position="31"/>
        <end position="47"/>
    </location>
</feature>
<evidence type="ECO:0000256" key="11">
    <source>
        <dbReference type="SAM" id="Phobius"/>
    </source>
</evidence>
<keyword evidence="3 11" id="KW-0812">Transmembrane</keyword>
<reference evidence="12 13" key="1">
    <citation type="submission" date="2019-11" db="EMBL/GenBank/DDBJ databases">
        <title>Acidiferrimicrobium australis gen. nov., sp. nov., an acidophilic and obligately heterotrophic, member of the Actinobacteria that catalyses dissimilatory oxido- reduction of iron isolated from metal-rich acidic water in Chile.</title>
        <authorList>
            <person name="Gonzalez D."/>
            <person name="Huber K."/>
            <person name="Hedrich S."/>
            <person name="Rojas-Villalobos C."/>
            <person name="Quatrini R."/>
            <person name="Dinamarca M.A."/>
            <person name="Schwarz A."/>
            <person name="Canales C."/>
            <person name="Nancucheo I."/>
        </authorList>
    </citation>
    <scope>NUCLEOTIDE SEQUENCE [LARGE SCALE GENOMIC DNA]</scope>
    <source>
        <strain evidence="12 13">USS-CCA1</strain>
    </source>
</reference>
<evidence type="ECO:0000256" key="4">
    <source>
        <dbReference type="ARBA" id="ARBA00022989"/>
    </source>
</evidence>
<protein>
    <recommendedName>
        <fullName evidence="14">Chloride channel protein</fullName>
    </recommendedName>
</protein>
<feature type="transmembrane region" description="Helical" evidence="11">
    <location>
        <begin position="125"/>
        <end position="149"/>
    </location>
</feature>
<evidence type="ECO:0000256" key="1">
    <source>
        <dbReference type="ARBA" id="ARBA00004141"/>
    </source>
</evidence>
<evidence type="ECO:0000256" key="6">
    <source>
        <dbReference type="ARBA" id="ARBA00023136"/>
    </source>
</evidence>
<keyword evidence="7" id="KW-0869">Chloride channel</keyword>
<dbReference type="SUPFAM" id="SSF81340">
    <property type="entry name" value="Clc chloride channel"/>
    <property type="match status" value="1"/>
</dbReference>
<dbReference type="Pfam" id="PF00654">
    <property type="entry name" value="Voltage_CLC"/>
    <property type="match status" value="1"/>
</dbReference>
<keyword evidence="2" id="KW-0813">Transport</keyword>
<dbReference type="PANTHER" id="PTHR43427:SF6">
    <property type="entry name" value="CHLORIDE CHANNEL PROTEIN CLC-E"/>
    <property type="match status" value="1"/>
</dbReference>
<name>A0ABW9QUR2_9ACTN</name>
<evidence type="ECO:0008006" key="14">
    <source>
        <dbReference type="Google" id="ProtNLM"/>
    </source>
</evidence>
<dbReference type="InterPro" id="IPR050368">
    <property type="entry name" value="ClC-type_chloride_channel"/>
</dbReference>
<evidence type="ECO:0000256" key="7">
    <source>
        <dbReference type="ARBA" id="ARBA00023173"/>
    </source>
</evidence>
<evidence type="ECO:0000256" key="8">
    <source>
        <dbReference type="ARBA" id="ARBA00023214"/>
    </source>
</evidence>
<feature type="transmembrane region" description="Helical" evidence="11">
    <location>
        <begin position="155"/>
        <end position="176"/>
    </location>
</feature>
<evidence type="ECO:0000313" key="13">
    <source>
        <dbReference type="Proteomes" id="UP000437736"/>
    </source>
</evidence>
<evidence type="ECO:0000256" key="10">
    <source>
        <dbReference type="SAM" id="MobiDB-lite"/>
    </source>
</evidence>
<dbReference type="InterPro" id="IPR014743">
    <property type="entry name" value="Cl-channel_core"/>
</dbReference>
<keyword evidence="4 11" id="KW-1133">Transmembrane helix</keyword>
<keyword evidence="13" id="KW-1185">Reference proteome</keyword>
<proteinExistence type="predicted"/>
<sequence>AGPVLGIAAMAFVWLLGILHRHRVSGNWVLVGPLVAFSALGALSIAYPQLLGNGRDLAQNLFRGELPLATVAVLLALKPLVTLVCWGSGAPGGMFTPVTAYGALLGALLGRLWSMAWPGMPAGAYALVGATALVTTAMSAPVTGVLLMIELTHQLTPLLVPVILAAGGALLVAWALGGGSIYSARAPLPRPDGPSPPRPGTSPPAPSPDGPSPTPRPS</sequence>
<dbReference type="Proteomes" id="UP000437736">
    <property type="component" value="Unassembled WGS sequence"/>
</dbReference>
<feature type="compositionally biased region" description="Pro residues" evidence="10">
    <location>
        <begin position="188"/>
        <end position="218"/>
    </location>
</feature>
<dbReference type="InterPro" id="IPR001807">
    <property type="entry name" value="ClC"/>
</dbReference>
<evidence type="ECO:0000256" key="9">
    <source>
        <dbReference type="ARBA" id="ARBA00023303"/>
    </source>
</evidence>
<feature type="transmembrane region" description="Helical" evidence="11">
    <location>
        <begin position="95"/>
        <end position="113"/>
    </location>
</feature>
<keyword evidence="6 11" id="KW-0472">Membrane</keyword>
<organism evidence="12 13">
    <name type="scientific">Acidiferrimicrobium australe</name>
    <dbReference type="NCBI Taxonomy" id="2664430"/>
    <lineage>
        <taxon>Bacteria</taxon>
        <taxon>Bacillati</taxon>
        <taxon>Actinomycetota</taxon>
        <taxon>Acidimicrobiia</taxon>
        <taxon>Acidimicrobiales</taxon>
        <taxon>Acidimicrobiaceae</taxon>
        <taxon>Acidiferrimicrobium</taxon>
    </lineage>
</organism>
<keyword evidence="9" id="KW-0407">Ion channel</keyword>
<dbReference type="EMBL" id="WJHE01000476">
    <property type="protein sequence ID" value="MST33086.1"/>
    <property type="molecule type" value="Genomic_DNA"/>
</dbReference>
<dbReference type="PANTHER" id="PTHR43427">
    <property type="entry name" value="CHLORIDE CHANNEL PROTEIN CLC-E"/>
    <property type="match status" value="1"/>
</dbReference>
<evidence type="ECO:0000313" key="12">
    <source>
        <dbReference type="EMBL" id="MST33086.1"/>
    </source>
</evidence>
<dbReference type="Gene3D" id="1.10.3080.10">
    <property type="entry name" value="Clc chloride channel"/>
    <property type="match status" value="1"/>
</dbReference>
<feature type="region of interest" description="Disordered" evidence="10">
    <location>
        <begin position="185"/>
        <end position="218"/>
    </location>
</feature>
<feature type="transmembrane region" description="Helical" evidence="11">
    <location>
        <begin position="68"/>
        <end position="89"/>
    </location>
</feature>